<name>A0A518GDG2_9BACT</name>
<feature type="transmembrane region" description="Helical" evidence="1">
    <location>
        <begin position="16"/>
        <end position="34"/>
    </location>
</feature>
<gene>
    <name evidence="2" type="ORF">Q31a_50200</name>
</gene>
<protein>
    <submittedName>
        <fullName evidence="2">Uncharacterized protein</fullName>
    </submittedName>
</protein>
<proteinExistence type="predicted"/>
<evidence type="ECO:0000256" key="1">
    <source>
        <dbReference type="SAM" id="Phobius"/>
    </source>
</evidence>
<keyword evidence="1" id="KW-0812">Transmembrane</keyword>
<evidence type="ECO:0000313" key="3">
    <source>
        <dbReference type="Proteomes" id="UP000318017"/>
    </source>
</evidence>
<sequence length="188" mass="20454">MFDQFRQIWRQNNGNLLLMMGGIVIAIGSVVWYFNVLPDVRLVVPNNLALQLPASSNRPTEELIVLIRGPARSPSMLRGIQGMVMLLPPAGELTEFPQPLQTLPFEMDSRGMAGVTLNGTGRPEVAIAAFLDLNSNGILDIDAAGLPTEPVRLSSFPMEEPRTLSLSVSPIVPESDSPTIVELDFTSE</sequence>
<organism evidence="2 3">
    <name type="scientific">Aureliella helgolandensis</name>
    <dbReference type="NCBI Taxonomy" id="2527968"/>
    <lineage>
        <taxon>Bacteria</taxon>
        <taxon>Pseudomonadati</taxon>
        <taxon>Planctomycetota</taxon>
        <taxon>Planctomycetia</taxon>
        <taxon>Pirellulales</taxon>
        <taxon>Pirellulaceae</taxon>
        <taxon>Aureliella</taxon>
    </lineage>
</organism>
<dbReference type="Proteomes" id="UP000318017">
    <property type="component" value="Chromosome"/>
</dbReference>
<keyword evidence="3" id="KW-1185">Reference proteome</keyword>
<dbReference type="AlphaFoldDB" id="A0A518GDG2"/>
<keyword evidence="1" id="KW-1133">Transmembrane helix</keyword>
<evidence type="ECO:0000313" key="2">
    <source>
        <dbReference type="EMBL" id="QDV26644.1"/>
    </source>
</evidence>
<dbReference type="KEGG" id="ahel:Q31a_50200"/>
<reference evidence="2 3" key="1">
    <citation type="submission" date="2019-02" db="EMBL/GenBank/DDBJ databases">
        <title>Deep-cultivation of Planctomycetes and their phenomic and genomic characterization uncovers novel biology.</title>
        <authorList>
            <person name="Wiegand S."/>
            <person name="Jogler M."/>
            <person name="Boedeker C."/>
            <person name="Pinto D."/>
            <person name="Vollmers J."/>
            <person name="Rivas-Marin E."/>
            <person name="Kohn T."/>
            <person name="Peeters S.H."/>
            <person name="Heuer A."/>
            <person name="Rast P."/>
            <person name="Oberbeckmann S."/>
            <person name="Bunk B."/>
            <person name="Jeske O."/>
            <person name="Meyerdierks A."/>
            <person name="Storesund J.E."/>
            <person name="Kallscheuer N."/>
            <person name="Luecker S."/>
            <person name="Lage O.M."/>
            <person name="Pohl T."/>
            <person name="Merkel B.J."/>
            <person name="Hornburger P."/>
            <person name="Mueller R.-W."/>
            <person name="Bruemmer F."/>
            <person name="Labrenz M."/>
            <person name="Spormann A.M."/>
            <person name="Op den Camp H."/>
            <person name="Overmann J."/>
            <person name="Amann R."/>
            <person name="Jetten M.S.M."/>
            <person name="Mascher T."/>
            <person name="Medema M.H."/>
            <person name="Devos D.P."/>
            <person name="Kaster A.-K."/>
            <person name="Ovreas L."/>
            <person name="Rohde M."/>
            <person name="Galperin M.Y."/>
            <person name="Jogler C."/>
        </authorList>
    </citation>
    <scope>NUCLEOTIDE SEQUENCE [LARGE SCALE GENOMIC DNA]</scope>
    <source>
        <strain evidence="2 3">Q31a</strain>
    </source>
</reference>
<keyword evidence="1" id="KW-0472">Membrane</keyword>
<accession>A0A518GDG2</accession>
<dbReference type="EMBL" id="CP036298">
    <property type="protein sequence ID" value="QDV26644.1"/>
    <property type="molecule type" value="Genomic_DNA"/>
</dbReference>